<proteinExistence type="inferred from homology"/>
<dbReference type="InterPro" id="IPR029060">
    <property type="entry name" value="PIN-like_dom_sf"/>
</dbReference>
<dbReference type="Gene3D" id="3.40.50.1010">
    <property type="entry name" value="5'-nuclease"/>
    <property type="match status" value="1"/>
</dbReference>
<keyword evidence="2 7" id="KW-1277">Toxin-antitoxin system</keyword>
<dbReference type="AlphaFoldDB" id="A0A045K0R1"/>
<evidence type="ECO:0000256" key="4">
    <source>
        <dbReference type="ARBA" id="ARBA00022723"/>
    </source>
</evidence>
<keyword evidence="5 7" id="KW-0378">Hydrolase</keyword>
<dbReference type="OMA" id="WHEHHER"/>
<keyword evidence="4 7" id="KW-0479">Metal-binding</keyword>
<dbReference type="SMR" id="A0A045K0R1"/>
<dbReference type="EMBL" id="CHKL01000426">
    <property type="protein sequence ID" value="COW75770.1"/>
    <property type="molecule type" value="Genomic_DNA"/>
</dbReference>
<evidence type="ECO:0000259" key="8">
    <source>
        <dbReference type="Pfam" id="PF01850"/>
    </source>
</evidence>
<evidence type="ECO:0000256" key="7">
    <source>
        <dbReference type="HAMAP-Rule" id="MF_00265"/>
    </source>
</evidence>
<dbReference type="SUPFAM" id="SSF88723">
    <property type="entry name" value="PIN domain-like"/>
    <property type="match status" value="1"/>
</dbReference>
<evidence type="ECO:0000313" key="16">
    <source>
        <dbReference type="Proteomes" id="UP000048600"/>
    </source>
</evidence>
<comment type="function">
    <text evidence="7">Toxic component of a toxin-antitoxin (TA) system. An RNase.</text>
</comment>
<dbReference type="Proteomes" id="UP000045842">
    <property type="component" value="Unassembled WGS sequence"/>
</dbReference>
<accession>A0A045K0R1</accession>
<dbReference type="GO" id="GO:0004540">
    <property type="term" value="F:RNA nuclease activity"/>
    <property type="evidence" value="ECO:0007669"/>
    <property type="project" value="InterPro"/>
</dbReference>
<gene>
    <name evidence="7" type="primary">vapC</name>
    <name evidence="11" type="ORF">ERS007679_01899</name>
    <name evidence="9" type="ORF">ERS007681_01882</name>
    <name evidence="12" type="ORF">ERS007741_03090</name>
    <name evidence="10" type="ORF">ERS027646_01133</name>
    <name evidence="13" type="ORF">J8J21_08895</name>
</gene>
<dbReference type="EMBL" id="CFOE01000213">
    <property type="protein sequence ID" value="CFE39502.1"/>
    <property type="molecule type" value="Genomic_DNA"/>
</dbReference>
<comment type="cofactor">
    <cofactor evidence="1 7">
        <name>Mg(2+)</name>
        <dbReference type="ChEBI" id="CHEBI:18420"/>
    </cofactor>
</comment>
<dbReference type="Proteomes" id="UP000048600">
    <property type="component" value="Unassembled WGS sequence"/>
</dbReference>
<evidence type="ECO:0000313" key="11">
    <source>
        <dbReference type="EMBL" id="COV46525.1"/>
    </source>
</evidence>
<evidence type="ECO:0000256" key="6">
    <source>
        <dbReference type="ARBA" id="ARBA00022842"/>
    </source>
</evidence>
<evidence type="ECO:0000313" key="12">
    <source>
        <dbReference type="EMBL" id="COW75770.1"/>
    </source>
</evidence>
<evidence type="ECO:0000313" key="10">
    <source>
        <dbReference type="EMBL" id="CKS02849.1"/>
    </source>
</evidence>
<evidence type="ECO:0000313" key="14">
    <source>
        <dbReference type="Proteomes" id="UP000045842"/>
    </source>
</evidence>
<dbReference type="EC" id="3.1.-.-" evidence="7"/>
<dbReference type="Proteomes" id="UP000671119">
    <property type="component" value="Unassembled WGS sequence"/>
</dbReference>
<evidence type="ECO:0000313" key="9">
    <source>
        <dbReference type="EMBL" id="CFE39502.1"/>
    </source>
</evidence>
<reference evidence="14 15" key="1">
    <citation type="submission" date="2015-03" db="EMBL/GenBank/DDBJ databases">
        <authorList>
            <consortium name="Pathogen Informatics"/>
        </authorList>
    </citation>
    <scope>NUCLEOTIDE SEQUENCE [LARGE SCALE GENOMIC DNA]</scope>
    <source>
        <strain evidence="10 17">Bir 172</strain>
        <strain evidence="11 14">G09801536</strain>
        <strain evidence="9 15">G09901357</strain>
        <strain evidence="12 16">P00601463</strain>
    </source>
</reference>
<dbReference type="EMBL" id="CNGE01000150">
    <property type="protein sequence ID" value="CKS02849.1"/>
    <property type="molecule type" value="Genomic_DNA"/>
</dbReference>
<comment type="similarity">
    <text evidence="7">Belongs to the PINc/VapC protein family.</text>
</comment>
<dbReference type="EMBL" id="CSAD01000229">
    <property type="protein sequence ID" value="COV46525.1"/>
    <property type="molecule type" value="Genomic_DNA"/>
</dbReference>
<name>A0A045K0R1_MYCTX</name>
<feature type="binding site" evidence="7">
    <location>
        <position position="5"/>
    </location>
    <ligand>
        <name>Mg(2+)</name>
        <dbReference type="ChEBI" id="CHEBI:18420"/>
    </ligand>
</feature>
<evidence type="ECO:0000256" key="1">
    <source>
        <dbReference type="ARBA" id="ARBA00001946"/>
    </source>
</evidence>
<feature type="binding site" evidence="7">
    <location>
        <position position="98"/>
    </location>
    <ligand>
        <name>Mg(2+)</name>
        <dbReference type="ChEBI" id="CHEBI:18420"/>
    </ligand>
</feature>
<evidence type="ECO:0000256" key="5">
    <source>
        <dbReference type="ARBA" id="ARBA00022801"/>
    </source>
</evidence>
<dbReference type="RefSeq" id="WP_003413432.1">
    <property type="nucleotide sequence ID" value="NZ_AP018033.1"/>
</dbReference>
<evidence type="ECO:0000313" key="17">
    <source>
        <dbReference type="Proteomes" id="UP000048948"/>
    </source>
</evidence>
<dbReference type="EMBL" id="JAGIZI010000011">
    <property type="protein sequence ID" value="MBP0683236.1"/>
    <property type="molecule type" value="Genomic_DNA"/>
</dbReference>
<keyword evidence="7" id="KW-0800">Toxin</keyword>
<organism evidence="9 15">
    <name type="scientific">Mycobacterium tuberculosis</name>
    <dbReference type="NCBI Taxonomy" id="1773"/>
    <lineage>
        <taxon>Bacteria</taxon>
        <taxon>Bacillati</taxon>
        <taxon>Actinomycetota</taxon>
        <taxon>Actinomycetes</taxon>
        <taxon>Mycobacteriales</taxon>
        <taxon>Mycobacteriaceae</taxon>
        <taxon>Mycobacterium</taxon>
        <taxon>Mycobacterium tuberculosis complex</taxon>
    </lineage>
</organism>
<dbReference type="HAMAP" id="MF_00265">
    <property type="entry name" value="VapC_Nob1"/>
    <property type="match status" value="1"/>
</dbReference>
<reference evidence="13 18" key="2">
    <citation type="submission" date="2021-03" db="EMBL/GenBank/DDBJ databases">
        <title>Whole Genome Sequencing of Mycobacterium tuberculosis clinical isolates from Arunachal Pradesh, India.</title>
        <authorList>
            <person name="Singh S."/>
            <person name="Mudliar S.R."/>
            <person name="Kulsum U."/>
            <person name="Rufai S.B."/>
            <person name="Singh P.K."/>
            <person name="Umpo M."/>
            <person name="Nyori M."/>
        </authorList>
    </citation>
    <scope>NUCLEOTIDE SEQUENCE [LARGE SCALE GENOMIC DNA]</scope>
    <source>
        <strain evidence="13 18">OMICS/BPL/0142/20/SP</strain>
    </source>
</reference>
<dbReference type="Pfam" id="PF01850">
    <property type="entry name" value="PIN"/>
    <property type="match status" value="1"/>
</dbReference>
<dbReference type="Proteomes" id="UP000048289">
    <property type="component" value="Unassembled WGS sequence"/>
</dbReference>
<dbReference type="InterPro" id="IPR002716">
    <property type="entry name" value="PIN_dom"/>
</dbReference>
<keyword evidence="6 7" id="KW-0460">Magnesium</keyword>
<evidence type="ECO:0000313" key="15">
    <source>
        <dbReference type="Proteomes" id="UP000048289"/>
    </source>
</evidence>
<protein>
    <recommendedName>
        <fullName evidence="7">Ribonuclease VapC</fullName>
        <shortName evidence="7">RNase VapC</shortName>
        <ecNumber evidence="7">3.1.-.-</ecNumber>
    </recommendedName>
    <alternativeName>
        <fullName evidence="7">Toxin VapC</fullName>
    </alternativeName>
</protein>
<dbReference type="Proteomes" id="UP000048948">
    <property type="component" value="Unassembled WGS sequence"/>
</dbReference>
<dbReference type="InterPro" id="IPR022907">
    <property type="entry name" value="VapC_family"/>
</dbReference>
<dbReference type="GO" id="GO:0000287">
    <property type="term" value="F:magnesium ion binding"/>
    <property type="evidence" value="ECO:0007669"/>
    <property type="project" value="UniProtKB-UniRule"/>
</dbReference>
<sequence length="134" mass="14467">MIAPDTSVLVAGFATWHEGHEAAVRALNRGVHLIAHAAVETYSVLTRLPPPHRIAPVAVHAYLADITSSNYLALDARSYRGLTDHLAEHDVTGGATYDALVGFTAKAAGAKLLTRDLRAVETYERLRVEVELVT</sequence>
<feature type="domain" description="PIN" evidence="8">
    <location>
        <begin position="4"/>
        <end position="121"/>
    </location>
</feature>
<evidence type="ECO:0000313" key="13">
    <source>
        <dbReference type="EMBL" id="MBP0683236.1"/>
    </source>
</evidence>
<evidence type="ECO:0000313" key="18">
    <source>
        <dbReference type="Proteomes" id="UP000671119"/>
    </source>
</evidence>
<dbReference type="CDD" id="cd18681">
    <property type="entry name" value="PIN_MtVapC27-VapC40_like"/>
    <property type="match status" value="1"/>
</dbReference>
<keyword evidence="3 7" id="KW-0540">Nuclease</keyword>
<evidence type="ECO:0000256" key="2">
    <source>
        <dbReference type="ARBA" id="ARBA00022649"/>
    </source>
</evidence>
<dbReference type="GO" id="GO:0090729">
    <property type="term" value="F:toxin activity"/>
    <property type="evidence" value="ECO:0007669"/>
    <property type="project" value="UniProtKB-KW"/>
</dbReference>
<evidence type="ECO:0000256" key="3">
    <source>
        <dbReference type="ARBA" id="ARBA00022722"/>
    </source>
</evidence>
<dbReference type="GO" id="GO:0016787">
    <property type="term" value="F:hydrolase activity"/>
    <property type="evidence" value="ECO:0007669"/>
    <property type="project" value="UniProtKB-KW"/>
</dbReference>